<dbReference type="Proteomes" id="UP000326340">
    <property type="component" value="Unassembled WGS sequence"/>
</dbReference>
<proteinExistence type="predicted"/>
<sequence length="421" mass="47419">MASDNECPTLYYCVTQARCRLCQFALVGGQLVVADASTPYLATDDNKVSCKFPFQKHTTFYDHEIDIKFHMCMRRECMFRDKPTVLFHGHCYAFRVHLVTPKFLAATQYAFAPSVAEERRRADHIQKALALNLQRALVWPRRLPHELWLMVAEPLAQACATLTAQEQVQDSVDVDDCTLDLTQSVYASYVKIDGRCYVKSLQNTPGVSGGKGKYLLQPAQDPKEEGNNMFAAEDHLGIRQVVFVPPKGCLEWCRNHPAVLGTWWRHISYKAIPSAVVFRSDGLKMRNVESPQTDSLGLIGWQAPVHSPPPVIDLLTLERPQQYPDGLRMRFCDLNTADVVGYSVATDGARILAILSHKQNDQPDSALYEDVNAGICHWMYMPMNEGEYLTDICRRAGCFIIQTQVVGITVMKILPSLLGFN</sequence>
<dbReference type="EMBL" id="PUHP01001256">
    <property type="protein sequence ID" value="TQN66304.1"/>
    <property type="molecule type" value="Genomic_DNA"/>
</dbReference>
<dbReference type="OrthoDB" id="4834597at2759"/>
<keyword evidence="2" id="KW-1185">Reference proteome</keyword>
<accession>A0A5Q4BI46</accession>
<gene>
    <name evidence="1" type="ORF">CSHISOI_09129</name>
</gene>
<organism evidence="1 2">
    <name type="scientific">Colletotrichum shisoi</name>
    <dbReference type="NCBI Taxonomy" id="2078593"/>
    <lineage>
        <taxon>Eukaryota</taxon>
        <taxon>Fungi</taxon>
        <taxon>Dikarya</taxon>
        <taxon>Ascomycota</taxon>
        <taxon>Pezizomycotina</taxon>
        <taxon>Sordariomycetes</taxon>
        <taxon>Hypocreomycetidae</taxon>
        <taxon>Glomerellales</taxon>
        <taxon>Glomerellaceae</taxon>
        <taxon>Colletotrichum</taxon>
        <taxon>Colletotrichum destructivum species complex</taxon>
    </lineage>
</organism>
<evidence type="ECO:0000313" key="1">
    <source>
        <dbReference type="EMBL" id="TQN66304.1"/>
    </source>
</evidence>
<name>A0A5Q4BI46_9PEZI</name>
<dbReference type="AlphaFoldDB" id="A0A5Q4BI46"/>
<protein>
    <submittedName>
        <fullName evidence="1">Uncharacterized protein</fullName>
    </submittedName>
</protein>
<evidence type="ECO:0000313" key="2">
    <source>
        <dbReference type="Proteomes" id="UP000326340"/>
    </source>
</evidence>
<reference evidence="1 2" key="1">
    <citation type="journal article" date="2019" name="Sci. Rep.">
        <title>Colletotrichum shisoi sp. nov., an anthracnose pathogen of Perilla frutescens in Japan: molecular phylogenetic, morphological and genomic evidence.</title>
        <authorList>
            <person name="Gan P."/>
            <person name="Tsushima A."/>
            <person name="Hiroyama R."/>
            <person name="Narusaka M."/>
            <person name="Takano Y."/>
            <person name="Narusaka Y."/>
            <person name="Kawaradani M."/>
            <person name="Damm U."/>
            <person name="Shirasu K."/>
        </authorList>
    </citation>
    <scope>NUCLEOTIDE SEQUENCE [LARGE SCALE GENOMIC DNA]</scope>
    <source>
        <strain evidence="1 2">PG-2018a</strain>
    </source>
</reference>
<comment type="caution">
    <text evidence="1">The sequence shown here is derived from an EMBL/GenBank/DDBJ whole genome shotgun (WGS) entry which is preliminary data.</text>
</comment>